<feature type="transmembrane region" description="Helical" evidence="6">
    <location>
        <begin position="75"/>
        <end position="91"/>
    </location>
</feature>
<name>A0A1I7KWK2_9BACL</name>
<feature type="transmembrane region" description="Helical" evidence="6">
    <location>
        <begin position="255"/>
        <end position="274"/>
    </location>
</feature>
<proteinExistence type="predicted"/>
<dbReference type="Proteomes" id="UP000183508">
    <property type="component" value="Unassembled WGS sequence"/>
</dbReference>
<evidence type="ECO:0000256" key="2">
    <source>
        <dbReference type="ARBA" id="ARBA00022475"/>
    </source>
</evidence>
<evidence type="ECO:0000313" key="8">
    <source>
        <dbReference type="Proteomes" id="UP000183508"/>
    </source>
</evidence>
<dbReference type="STRING" id="392015.SAMN05421543_12040"/>
<feature type="transmembrane region" description="Helical" evidence="6">
    <location>
        <begin position="311"/>
        <end position="333"/>
    </location>
</feature>
<keyword evidence="7" id="KW-0762">Sugar transport</keyword>
<protein>
    <submittedName>
        <fullName evidence="7">Simple sugar transport system permease protein</fullName>
    </submittedName>
</protein>
<evidence type="ECO:0000256" key="1">
    <source>
        <dbReference type="ARBA" id="ARBA00004651"/>
    </source>
</evidence>
<feature type="transmembrane region" description="Helical" evidence="6">
    <location>
        <begin position="220"/>
        <end position="243"/>
    </location>
</feature>
<gene>
    <name evidence="7" type="ORF">SAMN05421543_12040</name>
</gene>
<reference evidence="8" key="1">
    <citation type="submission" date="2016-10" db="EMBL/GenBank/DDBJ databases">
        <authorList>
            <person name="Varghese N."/>
        </authorList>
    </citation>
    <scope>NUCLEOTIDE SEQUENCE [LARGE SCALE GENOMIC DNA]</scope>
    <source>
        <strain evidence="8">DSM 17980</strain>
    </source>
</reference>
<dbReference type="PANTHER" id="PTHR47089">
    <property type="entry name" value="ABC TRANSPORTER, PERMEASE PROTEIN"/>
    <property type="match status" value="1"/>
</dbReference>
<sequence length="353" mass="36995">MTPVLATALAILIGAAIAYILGFDPFVAYGALLTGAFGNTMAISSTLAGAVPLALAGLGVSVAFRAGLFNIGAEGQYWIGVIAAVWFGYHLTGWPGWLHTLVCVVAAAVAGGLWGGLIPGLAKAYRGAHEVITTMMMSYIAIYFGQYLIAAGGPMHAPGYNAQSYPIRQDAWLTVLVPPQLTTAVFFALGTAVAVWWVMFHTTVGFRLRTVGANARAARYAGILVPAYTVLALGLSGLLAGLAGGVQVLALDHRLMWGFNTGYGYTAIVVALLARNHPFGVLLAAVFFSALSTGGQNMQMVSQLPSSLTDVLTGLIVFFVAAERMVPLAIAWYRRRRGVRVQVAAAGEGGREA</sequence>
<evidence type="ECO:0000313" key="7">
    <source>
        <dbReference type="EMBL" id="SFV01810.1"/>
    </source>
</evidence>
<dbReference type="GO" id="GO:0005886">
    <property type="term" value="C:plasma membrane"/>
    <property type="evidence" value="ECO:0007669"/>
    <property type="project" value="UniProtKB-SubCell"/>
</dbReference>
<evidence type="ECO:0000256" key="4">
    <source>
        <dbReference type="ARBA" id="ARBA00022989"/>
    </source>
</evidence>
<keyword evidence="8" id="KW-1185">Reference proteome</keyword>
<evidence type="ECO:0000256" key="6">
    <source>
        <dbReference type="SAM" id="Phobius"/>
    </source>
</evidence>
<keyword evidence="4 6" id="KW-1133">Transmembrane helix</keyword>
<dbReference type="EMBL" id="FPBV01000020">
    <property type="protein sequence ID" value="SFV01810.1"/>
    <property type="molecule type" value="Genomic_DNA"/>
</dbReference>
<feature type="transmembrane region" description="Helical" evidence="6">
    <location>
        <begin position="97"/>
        <end position="119"/>
    </location>
</feature>
<accession>A0A1I7KWK2</accession>
<dbReference type="AlphaFoldDB" id="A0A1I7KWK2"/>
<feature type="transmembrane region" description="Helical" evidence="6">
    <location>
        <begin position="131"/>
        <end position="151"/>
    </location>
</feature>
<dbReference type="eggNOG" id="COG4603">
    <property type="taxonomic scope" value="Bacteria"/>
</dbReference>
<feature type="transmembrane region" description="Helical" evidence="6">
    <location>
        <begin position="42"/>
        <end position="63"/>
    </location>
</feature>
<feature type="transmembrane region" description="Helical" evidence="6">
    <location>
        <begin position="171"/>
        <end position="199"/>
    </location>
</feature>
<evidence type="ECO:0000256" key="3">
    <source>
        <dbReference type="ARBA" id="ARBA00022692"/>
    </source>
</evidence>
<evidence type="ECO:0000256" key="5">
    <source>
        <dbReference type="ARBA" id="ARBA00023136"/>
    </source>
</evidence>
<dbReference type="PANTHER" id="PTHR47089:SF1">
    <property type="entry name" value="GUANOSINE ABC TRANSPORTER PERMEASE PROTEIN NUPP"/>
    <property type="match status" value="1"/>
</dbReference>
<organism evidence="7 8">
    <name type="scientific">Alicyclobacillus macrosporangiidus</name>
    <dbReference type="NCBI Taxonomy" id="392015"/>
    <lineage>
        <taxon>Bacteria</taxon>
        <taxon>Bacillati</taxon>
        <taxon>Bacillota</taxon>
        <taxon>Bacilli</taxon>
        <taxon>Bacillales</taxon>
        <taxon>Alicyclobacillaceae</taxon>
        <taxon>Alicyclobacillus</taxon>
    </lineage>
</organism>
<dbReference type="GO" id="GO:0022857">
    <property type="term" value="F:transmembrane transporter activity"/>
    <property type="evidence" value="ECO:0007669"/>
    <property type="project" value="InterPro"/>
</dbReference>
<dbReference type="CDD" id="cd06580">
    <property type="entry name" value="TM_PBP1_transp_TpRbsC_like"/>
    <property type="match status" value="1"/>
</dbReference>
<feature type="transmembrane region" description="Helical" evidence="6">
    <location>
        <begin position="281"/>
        <end position="299"/>
    </location>
</feature>
<keyword evidence="2" id="KW-1003">Cell membrane</keyword>
<keyword evidence="3 6" id="KW-0812">Transmembrane</keyword>
<keyword evidence="7" id="KW-0813">Transport</keyword>
<keyword evidence="5 6" id="KW-0472">Membrane</keyword>
<comment type="subcellular location">
    <subcellularLocation>
        <location evidence="1">Cell membrane</location>
        <topology evidence="1">Multi-pass membrane protein</topology>
    </subcellularLocation>
</comment>
<dbReference type="Pfam" id="PF02653">
    <property type="entry name" value="BPD_transp_2"/>
    <property type="match status" value="1"/>
</dbReference>
<dbReference type="InterPro" id="IPR001851">
    <property type="entry name" value="ABC_transp_permease"/>
</dbReference>